<dbReference type="Gene3D" id="2.30.30.140">
    <property type="match status" value="2"/>
</dbReference>
<dbReference type="GO" id="GO:0003730">
    <property type="term" value="F:mRNA 3'-UTR binding"/>
    <property type="evidence" value="ECO:0007669"/>
    <property type="project" value="TreeGrafter"/>
</dbReference>
<dbReference type="InterPro" id="IPR040472">
    <property type="entry name" value="FMRP_KH0"/>
</dbReference>
<sequence length="192" mass="21657">MEIEVRFPNGGYYKAFVQSITADGLQVTFENEWQPSQVFPYDQCRMPPTNEGHQAFKEGEVAECLVKNQANEGFGWHQARIKQIKGDFAVVEYLSAEAAGSSTDVLSLDRCRPLTAKSAGLKPDSFKRDTIDVPDDLREYSKRPDAYTEYAKAVKNLFVQYDAAAGKLNLMSCYSQSIKRAHILADMYFKDT</sequence>
<evidence type="ECO:0000313" key="3">
    <source>
        <dbReference type="Proteomes" id="UP000887566"/>
    </source>
</evidence>
<reference evidence="4" key="1">
    <citation type="submission" date="2022-11" db="UniProtKB">
        <authorList>
            <consortium name="WormBaseParasite"/>
        </authorList>
    </citation>
    <scope>IDENTIFICATION</scope>
</reference>
<organism evidence="3 4">
    <name type="scientific">Plectus sambesii</name>
    <dbReference type="NCBI Taxonomy" id="2011161"/>
    <lineage>
        <taxon>Eukaryota</taxon>
        <taxon>Metazoa</taxon>
        <taxon>Ecdysozoa</taxon>
        <taxon>Nematoda</taxon>
        <taxon>Chromadorea</taxon>
        <taxon>Plectida</taxon>
        <taxon>Plectina</taxon>
        <taxon>Plectoidea</taxon>
        <taxon>Plectidae</taxon>
        <taxon>Plectus</taxon>
    </lineage>
</organism>
<dbReference type="Proteomes" id="UP000887566">
    <property type="component" value="Unplaced"/>
</dbReference>
<dbReference type="PANTHER" id="PTHR10603:SF7">
    <property type="entry name" value="FRAGILE X MESSENGER RIBONUCLEOPROTEIN 1 HOMOLOG"/>
    <property type="match status" value="1"/>
</dbReference>
<keyword evidence="3" id="KW-1185">Reference proteome</keyword>
<dbReference type="WBParaSite" id="PSAMB.scaffold9781size4627.g32731.t1">
    <property type="protein sequence ID" value="PSAMB.scaffold9781size4627.g32731.t1"/>
    <property type="gene ID" value="PSAMB.scaffold9781size4627.g32731"/>
</dbReference>
<dbReference type="InterPro" id="IPR041560">
    <property type="entry name" value="Tudor_FRM1"/>
</dbReference>
<name>A0A914XNK4_9BILA</name>
<accession>A0A914XNK4</accession>
<evidence type="ECO:0000259" key="2">
    <source>
        <dbReference type="Pfam" id="PF18336"/>
    </source>
</evidence>
<dbReference type="InterPro" id="IPR040148">
    <property type="entry name" value="FMR1"/>
</dbReference>
<dbReference type="CDD" id="cd20402">
    <property type="entry name" value="Tudor_Agenet_FMRP-like_rpt1"/>
    <property type="match status" value="1"/>
</dbReference>
<protein>
    <submittedName>
        <fullName evidence="4">Uncharacterized protein</fullName>
    </submittedName>
</protein>
<dbReference type="GO" id="GO:0005634">
    <property type="term" value="C:nucleus"/>
    <property type="evidence" value="ECO:0007669"/>
    <property type="project" value="TreeGrafter"/>
</dbReference>
<dbReference type="PANTHER" id="PTHR10603">
    <property type="entry name" value="FRAGILE X MENTAL RETARDATION SYNDROME-RELATED PROTEIN"/>
    <property type="match status" value="1"/>
</dbReference>
<dbReference type="Pfam" id="PF18336">
    <property type="entry name" value="Tudor_FRX1"/>
    <property type="match status" value="1"/>
</dbReference>
<dbReference type="GO" id="GO:0045727">
    <property type="term" value="P:positive regulation of translation"/>
    <property type="evidence" value="ECO:0007669"/>
    <property type="project" value="TreeGrafter"/>
</dbReference>
<dbReference type="GO" id="GO:0043005">
    <property type="term" value="C:neuron projection"/>
    <property type="evidence" value="ECO:0007669"/>
    <property type="project" value="TreeGrafter"/>
</dbReference>
<feature type="domain" description="Synaptic functional regulator FMRP KH0" evidence="1">
    <location>
        <begin position="124"/>
        <end position="190"/>
    </location>
</feature>
<dbReference type="GO" id="GO:0051028">
    <property type="term" value="P:mRNA transport"/>
    <property type="evidence" value="ECO:0007669"/>
    <property type="project" value="TreeGrafter"/>
</dbReference>
<dbReference type="GO" id="GO:0098793">
    <property type="term" value="C:presynapse"/>
    <property type="evidence" value="ECO:0007669"/>
    <property type="project" value="GOC"/>
</dbReference>
<dbReference type="GO" id="GO:0099577">
    <property type="term" value="P:regulation of translation at presynapse, modulating synaptic transmission"/>
    <property type="evidence" value="ECO:0007669"/>
    <property type="project" value="TreeGrafter"/>
</dbReference>
<dbReference type="GO" id="GO:0048513">
    <property type="term" value="P:animal organ development"/>
    <property type="evidence" value="ECO:0007669"/>
    <property type="project" value="TreeGrafter"/>
</dbReference>
<dbReference type="GO" id="GO:0010494">
    <property type="term" value="C:cytoplasmic stress granule"/>
    <property type="evidence" value="ECO:0007669"/>
    <property type="project" value="TreeGrafter"/>
</dbReference>
<evidence type="ECO:0000259" key="1">
    <source>
        <dbReference type="Pfam" id="PF17904"/>
    </source>
</evidence>
<dbReference type="GO" id="GO:0043488">
    <property type="term" value="P:regulation of mRNA stability"/>
    <property type="evidence" value="ECO:0007669"/>
    <property type="project" value="TreeGrafter"/>
</dbReference>
<dbReference type="Pfam" id="PF17904">
    <property type="entry name" value="KH_9"/>
    <property type="match status" value="1"/>
</dbReference>
<dbReference type="GO" id="GO:0045182">
    <property type="term" value="F:translation regulator activity"/>
    <property type="evidence" value="ECO:0007669"/>
    <property type="project" value="TreeGrafter"/>
</dbReference>
<dbReference type="GO" id="GO:0048170">
    <property type="term" value="P:positive regulation of long-term neuronal synaptic plasticity"/>
    <property type="evidence" value="ECO:0007669"/>
    <property type="project" value="TreeGrafter"/>
</dbReference>
<evidence type="ECO:0000313" key="4">
    <source>
        <dbReference type="WBParaSite" id="PSAMB.scaffold9781size4627.g32731.t1"/>
    </source>
</evidence>
<feature type="domain" description="Agenet-like" evidence="2">
    <location>
        <begin position="2"/>
        <end position="48"/>
    </location>
</feature>
<proteinExistence type="predicted"/>
<dbReference type="AlphaFoldDB" id="A0A914XNK4"/>